<feature type="region of interest" description="Disordered" evidence="2">
    <location>
        <begin position="1"/>
        <end position="57"/>
    </location>
</feature>
<reference evidence="3 4" key="1">
    <citation type="submission" date="2018-06" db="EMBL/GenBank/DDBJ databases">
        <title>Fusarium incarnatum-equiseti species complex species 28.</title>
        <authorList>
            <person name="Gardiner D.M."/>
        </authorList>
    </citation>
    <scope>NUCLEOTIDE SEQUENCE [LARGE SCALE GENOMIC DNA]</scope>
    <source>
        <strain evidence="3 4">FIESC_28</strain>
    </source>
</reference>
<evidence type="ECO:0000313" key="3">
    <source>
        <dbReference type="EMBL" id="RBR24365.1"/>
    </source>
</evidence>
<dbReference type="AlphaFoldDB" id="A0A366S6T8"/>
<keyword evidence="1" id="KW-0175">Coiled coil</keyword>
<organism evidence="3 4">
    <name type="scientific">Fusarium coffeatum</name>
    <dbReference type="NCBI Taxonomy" id="231269"/>
    <lineage>
        <taxon>Eukaryota</taxon>
        <taxon>Fungi</taxon>
        <taxon>Dikarya</taxon>
        <taxon>Ascomycota</taxon>
        <taxon>Pezizomycotina</taxon>
        <taxon>Sordariomycetes</taxon>
        <taxon>Hypocreomycetidae</taxon>
        <taxon>Hypocreales</taxon>
        <taxon>Nectriaceae</taxon>
        <taxon>Fusarium</taxon>
        <taxon>Fusarium incarnatum-equiseti species complex</taxon>
    </lineage>
</organism>
<dbReference type="GeneID" id="41992300"/>
<gene>
    <name evidence="3" type="ORF">FIESC28_02855</name>
</gene>
<evidence type="ECO:0000256" key="2">
    <source>
        <dbReference type="SAM" id="MobiDB-lite"/>
    </source>
</evidence>
<proteinExistence type="predicted"/>
<feature type="compositionally biased region" description="Gly residues" evidence="2">
    <location>
        <begin position="36"/>
        <end position="57"/>
    </location>
</feature>
<sequence>MCFGGGGSSRRGYGGSSGGMMGPRPVKEVHHHHHGGGMGGGRMGGGMMGGSRMGGGGRCNGGGRMGGGMGGGRMGGGLGVGVAGKLGSSTIRLKRLWDEVQDVPASVQRCIEHLELLAPALEEMDHEFQRISTVVQNDSAAKRSLEYSRKAVAALESLVRSLENQLTTAKKGRRLVAQLKVRMKKEVIEEHQQQLQSVLQLVTLSQQTYLIALSRAQPEIIVSEIKNWQNSNRIQQLSGSTENEGTLASIWTENKETILKEVFDGQPHINRFATATRLWDSILHLTTAESVMLKQVIDWEAADPVVALEAMSQRVVSVVDMRTSTIQGCRLKDFAIQYLHEYLNCSPWMDEWRLTAQRLFRDAIWEDLAALHIDQIVKDIWQWQFPLGAFEKWLNRVLGIFKEDLTQAGFQLTMAPRFYGVPSRKQSLSGLGTMWISTSDCAALWDPYVEELAGEFWHKIETTPLSVPGSWVFDDEDDHDISDCLFWPANGDYRCTDRRQQFYRGNECIDNKPGVFGGTCKPRSTDLMTTSTLSVTLSSEIAQSTDSTTTISSVVESTVSSEVPATTTSSVPCPSWTPITPYPANKVCGKEVYRGNLDSSPVYIGSQLKENINACAKVCGDTKDCVSFYAQDYVPGPGAPTYKICFLFKGYEEDIEFAPGGDKPSYWEQSCFECVRETVDPSET</sequence>
<accession>A0A366S6T8</accession>
<dbReference type="Proteomes" id="UP000253153">
    <property type="component" value="Unassembled WGS sequence"/>
</dbReference>
<protein>
    <recommendedName>
        <fullName evidence="5">Apple domain-containing protein</fullName>
    </recommendedName>
</protein>
<evidence type="ECO:0008006" key="5">
    <source>
        <dbReference type="Google" id="ProtNLM"/>
    </source>
</evidence>
<keyword evidence="4" id="KW-1185">Reference proteome</keyword>
<dbReference type="RefSeq" id="XP_031018956.1">
    <property type="nucleotide sequence ID" value="XM_031157004.1"/>
</dbReference>
<name>A0A366S6T8_9HYPO</name>
<dbReference type="EMBL" id="QKXC01000058">
    <property type="protein sequence ID" value="RBR24365.1"/>
    <property type="molecule type" value="Genomic_DNA"/>
</dbReference>
<feature type="coiled-coil region" evidence="1">
    <location>
        <begin position="145"/>
        <end position="172"/>
    </location>
</feature>
<comment type="caution">
    <text evidence="3">The sequence shown here is derived from an EMBL/GenBank/DDBJ whole genome shotgun (WGS) entry which is preliminary data.</text>
</comment>
<dbReference type="OrthoDB" id="5099182at2759"/>
<evidence type="ECO:0000313" key="4">
    <source>
        <dbReference type="Proteomes" id="UP000253153"/>
    </source>
</evidence>
<evidence type="ECO:0000256" key="1">
    <source>
        <dbReference type="SAM" id="Coils"/>
    </source>
</evidence>
<feature type="compositionally biased region" description="Gly residues" evidence="2">
    <location>
        <begin position="1"/>
        <end position="21"/>
    </location>
</feature>